<organism evidence="1">
    <name type="scientific">Arundo donax</name>
    <name type="common">Giant reed</name>
    <name type="synonym">Donax arundinaceus</name>
    <dbReference type="NCBI Taxonomy" id="35708"/>
    <lineage>
        <taxon>Eukaryota</taxon>
        <taxon>Viridiplantae</taxon>
        <taxon>Streptophyta</taxon>
        <taxon>Embryophyta</taxon>
        <taxon>Tracheophyta</taxon>
        <taxon>Spermatophyta</taxon>
        <taxon>Magnoliopsida</taxon>
        <taxon>Liliopsida</taxon>
        <taxon>Poales</taxon>
        <taxon>Poaceae</taxon>
        <taxon>PACMAD clade</taxon>
        <taxon>Arundinoideae</taxon>
        <taxon>Arundineae</taxon>
        <taxon>Arundo</taxon>
    </lineage>
</organism>
<proteinExistence type="predicted"/>
<reference evidence="1" key="1">
    <citation type="submission" date="2014-09" db="EMBL/GenBank/DDBJ databases">
        <authorList>
            <person name="Magalhaes I.L.F."/>
            <person name="Oliveira U."/>
            <person name="Santos F.R."/>
            <person name="Vidigal T.H.D.A."/>
            <person name="Brescovit A.D."/>
            <person name="Santos A.J."/>
        </authorList>
    </citation>
    <scope>NUCLEOTIDE SEQUENCE</scope>
    <source>
        <tissue evidence="1">Shoot tissue taken approximately 20 cm above the soil surface</tissue>
    </source>
</reference>
<reference evidence="1" key="2">
    <citation type="journal article" date="2015" name="Data Brief">
        <title>Shoot transcriptome of the giant reed, Arundo donax.</title>
        <authorList>
            <person name="Barrero R.A."/>
            <person name="Guerrero F.D."/>
            <person name="Moolhuijzen P."/>
            <person name="Goolsby J.A."/>
            <person name="Tidwell J."/>
            <person name="Bellgard S.E."/>
            <person name="Bellgard M.I."/>
        </authorList>
    </citation>
    <scope>NUCLEOTIDE SEQUENCE</scope>
    <source>
        <tissue evidence="1">Shoot tissue taken approximately 20 cm above the soil surface</tissue>
    </source>
</reference>
<evidence type="ECO:0000313" key="1">
    <source>
        <dbReference type="EMBL" id="JAD74107.1"/>
    </source>
</evidence>
<name>A0A0A9CRM3_ARUDO</name>
<sequence length="33" mass="3815">MIRTKYEVVCRPKNYVGLGVLNTRTMNEALCLK</sequence>
<dbReference type="EMBL" id="GBRH01223788">
    <property type="protein sequence ID" value="JAD74107.1"/>
    <property type="molecule type" value="Transcribed_RNA"/>
</dbReference>
<protein>
    <submittedName>
        <fullName evidence="1">Uncharacterized protein</fullName>
    </submittedName>
</protein>
<accession>A0A0A9CRM3</accession>
<dbReference type="AlphaFoldDB" id="A0A0A9CRM3"/>